<proteinExistence type="inferred from homology"/>
<evidence type="ECO:0000256" key="4">
    <source>
        <dbReference type="ARBA" id="ARBA00023163"/>
    </source>
</evidence>
<keyword evidence="4" id="KW-0804">Transcription</keyword>
<dbReference type="Pfam" id="PF04542">
    <property type="entry name" value="Sigma70_r2"/>
    <property type="match status" value="1"/>
</dbReference>
<dbReference type="SUPFAM" id="SSF88946">
    <property type="entry name" value="Sigma2 domain of RNA polymerase sigma factors"/>
    <property type="match status" value="1"/>
</dbReference>
<evidence type="ECO:0000256" key="2">
    <source>
        <dbReference type="ARBA" id="ARBA00023015"/>
    </source>
</evidence>
<evidence type="ECO:0000259" key="7">
    <source>
        <dbReference type="Pfam" id="PF20239"/>
    </source>
</evidence>
<dbReference type="EMBL" id="BAAAOF010000002">
    <property type="protein sequence ID" value="GAA1920772.1"/>
    <property type="molecule type" value="Genomic_DNA"/>
</dbReference>
<dbReference type="Gene3D" id="1.10.1740.10">
    <property type="match status" value="1"/>
</dbReference>
<dbReference type="InterPro" id="IPR036388">
    <property type="entry name" value="WH-like_DNA-bd_sf"/>
</dbReference>
<dbReference type="SUPFAM" id="SSF88659">
    <property type="entry name" value="Sigma3 and sigma4 domains of RNA polymerase sigma factors"/>
    <property type="match status" value="1"/>
</dbReference>
<feature type="domain" description="RNA polymerase sigma-70 region 2" evidence="5">
    <location>
        <begin position="14"/>
        <end position="79"/>
    </location>
</feature>
<organism evidence="8 9">
    <name type="scientific">Microbacterium aoyamense</name>
    <dbReference type="NCBI Taxonomy" id="344166"/>
    <lineage>
        <taxon>Bacteria</taxon>
        <taxon>Bacillati</taxon>
        <taxon>Actinomycetota</taxon>
        <taxon>Actinomycetes</taxon>
        <taxon>Micrococcales</taxon>
        <taxon>Microbacteriaceae</taxon>
        <taxon>Microbacterium</taxon>
    </lineage>
</organism>
<comment type="caution">
    <text evidence="8">The sequence shown here is derived from an EMBL/GenBank/DDBJ whole genome shotgun (WGS) entry which is preliminary data.</text>
</comment>
<evidence type="ECO:0000313" key="8">
    <source>
        <dbReference type="EMBL" id="GAA1920772.1"/>
    </source>
</evidence>
<dbReference type="RefSeq" id="WP_248146305.1">
    <property type="nucleotide sequence ID" value="NZ_BAAAOF010000002.1"/>
</dbReference>
<keyword evidence="3" id="KW-0731">Sigma factor</keyword>
<sequence length="398" mass="42546">MSTPPPAAALTAAVRAAAPRALAILVRRLGSFDDAEDAVQEALVDAARQWPIDGIPEQPVAWLVTVASRRAIDAMRSASARREREWRAASLEVEVASSDEDDTLVLFVLCCHPLLSHTSQVALTLRCVGGLSTREVARGLVASESTVGTRISRAKATLRGIRLDSISEIGARMPAVLDVLGLIHTESHTAVEGDAIGRPALAAESLRLARMLLTQTTDEWRGEVMGLIALILLTDARQPARVSADGVLVPLAEQDRSLWRSSMIEEGSSLVTEALSRHPLGPFQLRAAIAAVHDEAATSEETDWAQILGLYDVLCALDPGPVSMLGRCVAIGEVDGADAGLDALTRVTAAPDRQSFAVRAHLLARASRHDAARKAYADAARLTRNASERRWLLQAAAR</sequence>
<comment type="similarity">
    <text evidence="1">Belongs to the sigma-70 factor family. ECF subfamily.</text>
</comment>
<dbReference type="InterPro" id="IPR013249">
    <property type="entry name" value="RNA_pol_sigma70_r4_t2"/>
</dbReference>
<evidence type="ECO:0000256" key="1">
    <source>
        <dbReference type="ARBA" id="ARBA00010641"/>
    </source>
</evidence>
<protein>
    <submittedName>
        <fullName evidence="8">Sigma factor-like helix-turn-helix DNA-binding protein</fullName>
    </submittedName>
</protein>
<keyword evidence="2" id="KW-0805">Transcription regulation</keyword>
<evidence type="ECO:0000259" key="5">
    <source>
        <dbReference type="Pfam" id="PF04542"/>
    </source>
</evidence>
<dbReference type="PANTHER" id="PTHR47756">
    <property type="entry name" value="BLL6612 PROTEIN-RELATED"/>
    <property type="match status" value="1"/>
</dbReference>
<feature type="domain" description="DUF6596" evidence="7">
    <location>
        <begin position="172"/>
        <end position="274"/>
    </location>
</feature>
<dbReference type="Pfam" id="PF08281">
    <property type="entry name" value="Sigma70_r4_2"/>
    <property type="match status" value="1"/>
</dbReference>
<name>A0ABN2PHW8_9MICO</name>
<evidence type="ECO:0000313" key="9">
    <source>
        <dbReference type="Proteomes" id="UP001501343"/>
    </source>
</evidence>
<dbReference type="Proteomes" id="UP001501343">
    <property type="component" value="Unassembled WGS sequence"/>
</dbReference>
<gene>
    <name evidence="8" type="ORF">GCM10009775_11630</name>
</gene>
<dbReference type="Gene3D" id="1.10.10.10">
    <property type="entry name" value="Winged helix-like DNA-binding domain superfamily/Winged helix DNA-binding domain"/>
    <property type="match status" value="1"/>
</dbReference>
<dbReference type="InterPro" id="IPR013324">
    <property type="entry name" value="RNA_pol_sigma_r3/r4-like"/>
</dbReference>
<dbReference type="InterPro" id="IPR007627">
    <property type="entry name" value="RNA_pol_sigma70_r2"/>
</dbReference>
<dbReference type="PANTHER" id="PTHR47756:SF2">
    <property type="entry name" value="BLL6612 PROTEIN"/>
    <property type="match status" value="1"/>
</dbReference>
<dbReference type="InterPro" id="IPR046531">
    <property type="entry name" value="DUF6596"/>
</dbReference>
<accession>A0ABN2PHW8</accession>
<reference evidence="8 9" key="1">
    <citation type="journal article" date="2019" name="Int. J. Syst. Evol. Microbiol.">
        <title>The Global Catalogue of Microorganisms (GCM) 10K type strain sequencing project: providing services to taxonomists for standard genome sequencing and annotation.</title>
        <authorList>
            <consortium name="The Broad Institute Genomics Platform"/>
            <consortium name="The Broad Institute Genome Sequencing Center for Infectious Disease"/>
            <person name="Wu L."/>
            <person name="Ma J."/>
        </authorList>
    </citation>
    <scope>NUCLEOTIDE SEQUENCE [LARGE SCALE GENOMIC DNA]</scope>
    <source>
        <strain evidence="8 9">JCM 14900</strain>
    </source>
</reference>
<evidence type="ECO:0000256" key="3">
    <source>
        <dbReference type="ARBA" id="ARBA00023082"/>
    </source>
</evidence>
<dbReference type="InterPro" id="IPR013325">
    <property type="entry name" value="RNA_pol_sigma_r2"/>
</dbReference>
<keyword evidence="9" id="KW-1185">Reference proteome</keyword>
<feature type="domain" description="RNA polymerase sigma factor 70 region 4 type 2" evidence="6">
    <location>
        <begin position="109"/>
        <end position="158"/>
    </location>
</feature>
<evidence type="ECO:0000259" key="6">
    <source>
        <dbReference type="Pfam" id="PF08281"/>
    </source>
</evidence>
<dbReference type="Pfam" id="PF20239">
    <property type="entry name" value="DUF6596"/>
    <property type="match status" value="1"/>
</dbReference>